<proteinExistence type="inferred from homology"/>
<feature type="non-terminal residue" evidence="3">
    <location>
        <position position="53"/>
    </location>
</feature>
<comment type="caution">
    <text evidence="3">The sequence shown here is derived from an EMBL/GenBank/DDBJ whole genome shotgun (WGS) entry which is preliminary data.</text>
</comment>
<evidence type="ECO:0000313" key="3">
    <source>
        <dbReference type="EMBL" id="MFD1723103.1"/>
    </source>
</evidence>
<dbReference type="InterPro" id="IPR000525">
    <property type="entry name" value="Initiator_Rep_WH1"/>
</dbReference>
<dbReference type="EMBL" id="JBHUEA010000056">
    <property type="protein sequence ID" value="MFD1723103.1"/>
    <property type="molecule type" value="Genomic_DNA"/>
</dbReference>
<reference evidence="4" key="1">
    <citation type="journal article" date="2019" name="Int. J. Syst. Evol. Microbiol.">
        <title>The Global Catalogue of Microorganisms (GCM) 10K type strain sequencing project: providing services to taxonomists for standard genome sequencing and annotation.</title>
        <authorList>
            <consortium name="The Broad Institute Genomics Platform"/>
            <consortium name="The Broad Institute Genome Sequencing Center for Infectious Disease"/>
            <person name="Wu L."/>
            <person name="Ma J."/>
        </authorList>
    </citation>
    <scope>NUCLEOTIDE SEQUENCE [LARGE SCALE GENOMIC DNA]</scope>
    <source>
        <strain evidence="4">CGMCC 1.12471</strain>
    </source>
</reference>
<evidence type="ECO:0000259" key="2">
    <source>
        <dbReference type="Pfam" id="PF01051"/>
    </source>
</evidence>
<evidence type="ECO:0000256" key="1">
    <source>
        <dbReference type="ARBA" id="ARBA00038283"/>
    </source>
</evidence>
<keyword evidence="4" id="KW-1185">Reference proteome</keyword>
<organism evidence="3 4">
    <name type="scientific">Amnibacterium endophyticum</name>
    <dbReference type="NCBI Taxonomy" id="2109337"/>
    <lineage>
        <taxon>Bacteria</taxon>
        <taxon>Bacillati</taxon>
        <taxon>Actinomycetota</taxon>
        <taxon>Actinomycetes</taxon>
        <taxon>Micrococcales</taxon>
        <taxon>Microbacteriaceae</taxon>
        <taxon>Amnibacterium</taxon>
    </lineage>
</organism>
<name>A0ABW4LKE2_9MICO</name>
<gene>
    <name evidence="3" type="ORF">ACFSBI_16265</name>
</gene>
<feature type="domain" description="Initiator Rep protein WH1" evidence="2">
    <location>
        <begin position="5"/>
        <end position="53"/>
    </location>
</feature>
<comment type="similarity">
    <text evidence="1">Belongs to the initiator RepB protein family.</text>
</comment>
<evidence type="ECO:0000313" key="4">
    <source>
        <dbReference type="Proteomes" id="UP001597347"/>
    </source>
</evidence>
<accession>A0ABW4LKE2</accession>
<dbReference type="Pfam" id="PF01051">
    <property type="entry name" value="Rep3_N"/>
    <property type="match status" value="1"/>
</dbReference>
<dbReference type="RefSeq" id="WP_377936793.1">
    <property type="nucleotide sequence ID" value="NZ_JBHUEA010000056.1"/>
</dbReference>
<sequence length="53" mass="6385">MANEIVKYHHELNTIPLRKFTPVEMNLFFSIVSRMREKGDKTVRFTFDQLKDL</sequence>
<protein>
    <submittedName>
        <fullName evidence="3">Replication initiation protein</fullName>
    </submittedName>
</protein>
<dbReference type="Proteomes" id="UP001597347">
    <property type="component" value="Unassembled WGS sequence"/>
</dbReference>